<proteinExistence type="predicted"/>
<dbReference type="GO" id="GO:0006325">
    <property type="term" value="P:chromatin organization"/>
    <property type="evidence" value="ECO:0007669"/>
    <property type="project" value="InterPro"/>
</dbReference>
<evidence type="ECO:0000313" key="4">
    <source>
        <dbReference type="EMBL" id="GMR59366.1"/>
    </source>
</evidence>
<organism evidence="4 5">
    <name type="scientific">Pristionchus mayeri</name>
    <dbReference type="NCBI Taxonomy" id="1317129"/>
    <lineage>
        <taxon>Eukaryota</taxon>
        <taxon>Metazoa</taxon>
        <taxon>Ecdysozoa</taxon>
        <taxon>Nematoda</taxon>
        <taxon>Chromadorea</taxon>
        <taxon>Rhabditida</taxon>
        <taxon>Rhabditina</taxon>
        <taxon>Diplogasteromorpha</taxon>
        <taxon>Diplogasteroidea</taxon>
        <taxon>Neodiplogasteridae</taxon>
        <taxon>Pristionchus</taxon>
    </lineage>
</organism>
<evidence type="ECO:0000256" key="1">
    <source>
        <dbReference type="ARBA" id="ARBA00004123"/>
    </source>
</evidence>
<gene>
    <name evidence="4" type="ORF">PMAYCL1PPCAC_29561</name>
</gene>
<feature type="non-terminal residue" evidence="4">
    <location>
        <position position="1"/>
    </location>
</feature>
<evidence type="ECO:0000256" key="2">
    <source>
        <dbReference type="ARBA" id="ARBA00023242"/>
    </source>
</evidence>
<dbReference type="GO" id="GO:0031491">
    <property type="term" value="F:nucleosome binding"/>
    <property type="evidence" value="ECO:0007669"/>
    <property type="project" value="TreeGrafter"/>
</dbReference>
<accession>A0AAN5DAC6</accession>
<feature type="region of interest" description="Disordered" evidence="3">
    <location>
        <begin position="575"/>
        <end position="629"/>
    </location>
</feature>
<dbReference type="PANTHER" id="PTHR15502">
    <property type="entry name" value="CALCINEURIN-BINDING PROTEIN CABIN 1-RELATED"/>
    <property type="match status" value="1"/>
</dbReference>
<comment type="caution">
    <text evidence="4">The sequence shown here is derived from an EMBL/GenBank/DDBJ whole genome shotgun (WGS) entry which is preliminary data.</text>
</comment>
<keyword evidence="5" id="KW-1185">Reference proteome</keyword>
<sequence length="687" mass="77616">FPEFDDKGVGGMDLVDLINNRCPSFVCIGERRERRVNELREWIKRGPVCKGDLKEGETREGNIKCLLLEWPHGGMDSRLESIVFYLLALHYHRQSKQLEARQFAEYFLSSNHVKSFGEEVAKSAWVILSYATIERMFKLYDDDLVVEMDEHIRPLRVALEISSKSDATVHFLLAQSLYQSSTRLARYFGRMGSFDGRQGDSIVCTLRKECTALFEKVLEVAPSMQESNQSAWDFQWLAYFFLAKLHLKGDNPDVVKAVDGFFEAACALQMGGTAYLQKISVKNQKNLEPVEVHYQMYSTVWKYITRTVRPSFSVLVRLRSYTDAFSRHGVVKPSAAMDLYELEPIISETMHNISFNAGRSAIEEDEEFVLNNILDKVELIEELKSACKEAFKLIVDRFPHRKAYHRLAEMAVREGDLLSAHTFIFKKIFPRKKKEDSIFEGVVEFSSSDIDRSDSLSYHVTRSLLLGLSLSVKIADAASITAVCTALAKTMMDEEESYVLKSEYMWMVRVATRALSLVLSSHPLQWNKSVKCEMAALHKSLLDVSESLPLVYLRGEVKKIVERKGGLARLEGEVASFDRKPGQQRKRKGDGSRDKLPGGLLGEPAAKMNSPSVIPQSVSTQSSGHSPQQETLLNMNRGLHSPMRVPSSSPIADPNRLLLQMLLQQAATQSPSHNTNANAFANLFSKK</sequence>
<evidence type="ECO:0000313" key="5">
    <source>
        <dbReference type="Proteomes" id="UP001328107"/>
    </source>
</evidence>
<keyword evidence="2" id="KW-0539">Nucleus</keyword>
<dbReference type="AlphaFoldDB" id="A0AAN5DAC6"/>
<evidence type="ECO:0000256" key="3">
    <source>
        <dbReference type="SAM" id="MobiDB-lite"/>
    </source>
</evidence>
<dbReference type="Proteomes" id="UP001328107">
    <property type="component" value="Unassembled WGS sequence"/>
</dbReference>
<dbReference type="EMBL" id="BTRK01000006">
    <property type="protein sequence ID" value="GMR59366.1"/>
    <property type="molecule type" value="Genomic_DNA"/>
</dbReference>
<name>A0AAN5DAC6_9BILA</name>
<comment type="subcellular location">
    <subcellularLocation>
        <location evidence="1">Nucleus</location>
    </subcellularLocation>
</comment>
<dbReference type="InterPro" id="IPR033053">
    <property type="entry name" value="Hir3/CABIN1"/>
</dbReference>
<reference evidence="5" key="1">
    <citation type="submission" date="2022-10" db="EMBL/GenBank/DDBJ databases">
        <title>Genome assembly of Pristionchus species.</title>
        <authorList>
            <person name="Yoshida K."/>
            <person name="Sommer R.J."/>
        </authorList>
    </citation>
    <scope>NUCLEOTIDE SEQUENCE [LARGE SCALE GENOMIC DNA]</scope>
    <source>
        <strain evidence="5">RS5460</strain>
    </source>
</reference>
<dbReference type="GO" id="GO:0005634">
    <property type="term" value="C:nucleus"/>
    <property type="evidence" value="ECO:0007669"/>
    <property type="project" value="UniProtKB-SubCell"/>
</dbReference>
<feature type="compositionally biased region" description="Polar residues" evidence="3">
    <location>
        <begin position="609"/>
        <end position="629"/>
    </location>
</feature>
<dbReference type="PANTHER" id="PTHR15502:SF7">
    <property type="entry name" value="CALCINEURIN-BINDING PROTEIN CABIN-1"/>
    <property type="match status" value="1"/>
</dbReference>
<protein>
    <submittedName>
        <fullName evidence="4">Uncharacterized protein</fullName>
    </submittedName>
</protein>